<dbReference type="HOGENOM" id="CLU_1316150_0_0_1"/>
<dbReference type="EMBL" id="KN837474">
    <property type="protein sequence ID" value="KIJ24589.1"/>
    <property type="molecule type" value="Genomic_DNA"/>
</dbReference>
<sequence>MSTFGRSQVATPRSPSPPSLPLAAVDKRPHGPIPRFQVAIGQAHLLRPSLKGHPLSRSFKRKTQRPPTPSPAPRTASPQPQLLSQQPPAPQSAPLANTGSPTNTDPTADIGRQLHGLFAQLTSTQLMILQELRANSAPAPKPPRIEPTAIPTPPPVAAAPEFLPPLSSNGNGESLRTYFPDIPEATLLAIWRNTFAARDLYKLDKEAKT</sequence>
<accession>A0A0C9TRS4</accession>
<evidence type="ECO:0000313" key="3">
    <source>
        <dbReference type="Proteomes" id="UP000054279"/>
    </source>
</evidence>
<evidence type="ECO:0000256" key="1">
    <source>
        <dbReference type="SAM" id="MobiDB-lite"/>
    </source>
</evidence>
<proteinExistence type="predicted"/>
<name>A0A0C9TRS4_SPHS4</name>
<gene>
    <name evidence="2" type="ORF">M422DRAFT_274586</name>
</gene>
<evidence type="ECO:0000313" key="2">
    <source>
        <dbReference type="EMBL" id="KIJ24589.1"/>
    </source>
</evidence>
<dbReference type="AlphaFoldDB" id="A0A0C9TRS4"/>
<feature type="compositionally biased region" description="Polar residues" evidence="1">
    <location>
        <begin position="1"/>
        <end position="11"/>
    </location>
</feature>
<dbReference type="Proteomes" id="UP000054279">
    <property type="component" value="Unassembled WGS sequence"/>
</dbReference>
<feature type="compositionally biased region" description="Polar residues" evidence="1">
    <location>
        <begin position="97"/>
        <end position="106"/>
    </location>
</feature>
<protein>
    <submittedName>
        <fullName evidence="2">Uncharacterized protein</fullName>
    </submittedName>
</protein>
<feature type="region of interest" description="Disordered" evidence="1">
    <location>
        <begin position="1"/>
        <end position="110"/>
    </location>
</feature>
<organism evidence="2 3">
    <name type="scientific">Sphaerobolus stellatus (strain SS14)</name>
    <dbReference type="NCBI Taxonomy" id="990650"/>
    <lineage>
        <taxon>Eukaryota</taxon>
        <taxon>Fungi</taxon>
        <taxon>Dikarya</taxon>
        <taxon>Basidiomycota</taxon>
        <taxon>Agaricomycotina</taxon>
        <taxon>Agaricomycetes</taxon>
        <taxon>Phallomycetidae</taxon>
        <taxon>Geastrales</taxon>
        <taxon>Sphaerobolaceae</taxon>
        <taxon>Sphaerobolus</taxon>
    </lineage>
</organism>
<keyword evidence="3" id="KW-1185">Reference proteome</keyword>
<reference evidence="2 3" key="1">
    <citation type="submission" date="2014-06" db="EMBL/GenBank/DDBJ databases">
        <title>Evolutionary Origins and Diversification of the Mycorrhizal Mutualists.</title>
        <authorList>
            <consortium name="DOE Joint Genome Institute"/>
            <consortium name="Mycorrhizal Genomics Consortium"/>
            <person name="Kohler A."/>
            <person name="Kuo A."/>
            <person name="Nagy L.G."/>
            <person name="Floudas D."/>
            <person name="Copeland A."/>
            <person name="Barry K.W."/>
            <person name="Cichocki N."/>
            <person name="Veneault-Fourrey C."/>
            <person name="LaButti K."/>
            <person name="Lindquist E.A."/>
            <person name="Lipzen A."/>
            <person name="Lundell T."/>
            <person name="Morin E."/>
            <person name="Murat C."/>
            <person name="Riley R."/>
            <person name="Ohm R."/>
            <person name="Sun H."/>
            <person name="Tunlid A."/>
            <person name="Henrissat B."/>
            <person name="Grigoriev I.V."/>
            <person name="Hibbett D.S."/>
            <person name="Martin F."/>
        </authorList>
    </citation>
    <scope>NUCLEOTIDE SEQUENCE [LARGE SCALE GENOMIC DNA]</scope>
    <source>
        <strain evidence="2 3">SS14</strain>
    </source>
</reference>
<dbReference type="PRINTS" id="PR01217">
    <property type="entry name" value="PRICHEXTENSN"/>
</dbReference>
<feature type="compositionally biased region" description="Low complexity" evidence="1">
    <location>
        <begin position="73"/>
        <end position="96"/>
    </location>
</feature>